<keyword evidence="2" id="KW-0732">Signal</keyword>
<dbReference type="SUPFAM" id="SSF88713">
    <property type="entry name" value="Glycoside hydrolase/deacetylase"/>
    <property type="match status" value="1"/>
</dbReference>
<dbReference type="Pfam" id="PF01522">
    <property type="entry name" value="Polysacc_deac_1"/>
    <property type="match status" value="1"/>
</dbReference>
<name>A0ABS1TA90_9CLOT</name>
<comment type="caution">
    <text evidence="4">The sequence shown here is derived from an EMBL/GenBank/DDBJ whole genome shotgun (WGS) entry which is preliminary data.</text>
</comment>
<comment type="subcellular location">
    <subcellularLocation>
        <location evidence="1">Secreted</location>
    </subcellularLocation>
</comment>
<evidence type="ECO:0000259" key="3">
    <source>
        <dbReference type="PROSITE" id="PS51677"/>
    </source>
</evidence>
<sequence length="228" mass="26136">MAVKGIGKSKNIPILMYHSIDYEKGNELRIPKDKFREQMKYLKDNGYTPLSLDELYSHMVNGTSVPEKPIVITLDDGYSDNYTNAYPVLREFGFKATVFVITNTVEGGGSYLNAEQIKEMDKNGIDMESHTVSHPRLNELSYDKQMSEMKESKEYLEKLLNKDINYIAYPYGNFNENTLKAVEEIGYKMAVSTKSGLAAKSDGIYKLHRIYISNNYDMEKFKRLVNGK</sequence>
<dbReference type="InterPro" id="IPR002509">
    <property type="entry name" value="NODB_dom"/>
</dbReference>
<organism evidence="4 5">
    <name type="scientific">Clostridium rhizosphaerae</name>
    <dbReference type="NCBI Taxonomy" id="2803861"/>
    <lineage>
        <taxon>Bacteria</taxon>
        <taxon>Bacillati</taxon>
        <taxon>Bacillota</taxon>
        <taxon>Clostridia</taxon>
        <taxon>Eubacteriales</taxon>
        <taxon>Clostridiaceae</taxon>
        <taxon>Clostridium</taxon>
    </lineage>
</organism>
<dbReference type="PROSITE" id="PS51677">
    <property type="entry name" value="NODB"/>
    <property type="match status" value="1"/>
</dbReference>
<dbReference type="InterPro" id="IPR051398">
    <property type="entry name" value="Polysacch_Deacetylase"/>
</dbReference>
<dbReference type="CDD" id="cd10918">
    <property type="entry name" value="CE4_NodB_like_5s_6s"/>
    <property type="match status" value="1"/>
</dbReference>
<evidence type="ECO:0000313" key="5">
    <source>
        <dbReference type="Proteomes" id="UP000632377"/>
    </source>
</evidence>
<dbReference type="Gene3D" id="3.20.20.370">
    <property type="entry name" value="Glycoside hydrolase/deacetylase"/>
    <property type="match status" value="1"/>
</dbReference>
<feature type="domain" description="NodB homology" evidence="3">
    <location>
        <begin position="68"/>
        <end position="228"/>
    </location>
</feature>
<evidence type="ECO:0000256" key="1">
    <source>
        <dbReference type="ARBA" id="ARBA00004613"/>
    </source>
</evidence>
<dbReference type="InterPro" id="IPR011330">
    <property type="entry name" value="Glyco_hydro/deAcase_b/a-brl"/>
</dbReference>
<dbReference type="Proteomes" id="UP000632377">
    <property type="component" value="Unassembled WGS sequence"/>
</dbReference>
<dbReference type="PANTHER" id="PTHR34216:SF3">
    <property type="entry name" value="POLY-BETA-1,6-N-ACETYL-D-GLUCOSAMINE N-DEACETYLASE"/>
    <property type="match status" value="1"/>
</dbReference>
<reference evidence="4 5" key="1">
    <citation type="submission" date="2021-01" db="EMBL/GenBank/DDBJ databases">
        <title>Genome public.</title>
        <authorList>
            <person name="Liu C."/>
            <person name="Sun Q."/>
        </authorList>
    </citation>
    <scope>NUCLEOTIDE SEQUENCE [LARGE SCALE GENOMIC DNA]</scope>
    <source>
        <strain evidence="4 5">YIM B02515</strain>
    </source>
</reference>
<dbReference type="EMBL" id="JAESWC010000004">
    <property type="protein sequence ID" value="MBL4936255.1"/>
    <property type="molecule type" value="Genomic_DNA"/>
</dbReference>
<proteinExistence type="predicted"/>
<accession>A0ABS1TA90</accession>
<evidence type="ECO:0000256" key="2">
    <source>
        <dbReference type="ARBA" id="ARBA00022729"/>
    </source>
</evidence>
<keyword evidence="5" id="KW-1185">Reference proteome</keyword>
<gene>
    <name evidence="4" type="ORF">JK636_10835</name>
</gene>
<evidence type="ECO:0000313" key="4">
    <source>
        <dbReference type="EMBL" id="MBL4936255.1"/>
    </source>
</evidence>
<dbReference type="PANTHER" id="PTHR34216">
    <property type="match status" value="1"/>
</dbReference>
<protein>
    <submittedName>
        <fullName evidence="4">Polysaccharide deacetylase family protein</fullName>
    </submittedName>
</protein>